<evidence type="ECO:0000256" key="2">
    <source>
        <dbReference type="SAM" id="Phobius"/>
    </source>
</evidence>
<keyword evidence="4" id="KW-1185">Reference proteome</keyword>
<evidence type="ECO:0000313" key="3">
    <source>
        <dbReference type="EMBL" id="MCF2528679.1"/>
    </source>
</evidence>
<evidence type="ECO:0000313" key="4">
    <source>
        <dbReference type="Proteomes" id="UP001165378"/>
    </source>
</evidence>
<keyword evidence="2" id="KW-0472">Membrane</keyword>
<protein>
    <submittedName>
        <fullName evidence="3">Uncharacterized protein</fullName>
    </submittedName>
</protein>
<dbReference type="EMBL" id="JAKFHA010000007">
    <property type="protein sequence ID" value="MCF2528679.1"/>
    <property type="molecule type" value="Genomic_DNA"/>
</dbReference>
<dbReference type="AlphaFoldDB" id="A0AA41PZA7"/>
<sequence>MPAPDPQESEAQDPGSAVPSAGATGAVGARGEVGADERDDQDEQWDSLGMRLTDYGIGIAIAVILTPLIGFVILMAASGTFRTWVLE</sequence>
<feature type="transmembrane region" description="Helical" evidence="2">
    <location>
        <begin position="55"/>
        <end position="77"/>
    </location>
</feature>
<dbReference type="Proteomes" id="UP001165378">
    <property type="component" value="Unassembled WGS sequence"/>
</dbReference>
<reference evidence="3" key="1">
    <citation type="submission" date="2022-01" db="EMBL/GenBank/DDBJ databases">
        <title>Genome-Based Taxonomic Classification of the Phylum Actinobacteria.</title>
        <authorList>
            <person name="Gao Y."/>
        </authorList>
    </citation>
    <scope>NUCLEOTIDE SEQUENCE</scope>
    <source>
        <strain evidence="3">KLBMP 8922</strain>
    </source>
</reference>
<organism evidence="3 4">
    <name type="scientific">Yinghuangia soli</name>
    <dbReference type="NCBI Taxonomy" id="2908204"/>
    <lineage>
        <taxon>Bacteria</taxon>
        <taxon>Bacillati</taxon>
        <taxon>Actinomycetota</taxon>
        <taxon>Actinomycetes</taxon>
        <taxon>Kitasatosporales</taxon>
        <taxon>Streptomycetaceae</taxon>
        <taxon>Yinghuangia</taxon>
    </lineage>
</organism>
<dbReference type="RefSeq" id="WP_235052830.1">
    <property type="nucleotide sequence ID" value="NZ_JAKFHA010000007.1"/>
</dbReference>
<keyword evidence="2" id="KW-1133">Transmembrane helix</keyword>
<gene>
    <name evidence="3" type="ORF">LZ495_15855</name>
</gene>
<name>A0AA41PZA7_9ACTN</name>
<keyword evidence="2" id="KW-0812">Transmembrane</keyword>
<evidence type="ECO:0000256" key="1">
    <source>
        <dbReference type="SAM" id="MobiDB-lite"/>
    </source>
</evidence>
<proteinExistence type="predicted"/>
<accession>A0AA41PZA7</accession>
<comment type="caution">
    <text evidence="3">The sequence shown here is derived from an EMBL/GenBank/DDBJ whole genome shotgun (WGS) entry which is preliminary data.</text>
</comment>
<feature type="region of interest" description="Disordered" evidence="1">
    <location>
        <begin position="1"/>
        <end position="45"/>
    </location>
</feature>